<gene>
    <name evidence="2" type="ORF">BSU04_01675</name>
</gene>
<accession>A0A226XBY8</accession>
<dbReference type="PANTHER" id="PTHR33215:SF13">
    <property type="entry name" value="PROTEIN DISTAL ANTENNA"/>
    <property type="match status" value="1"/>
</dbReference>
<evidence type="ECO:0000313" key="3">
    <source>
        <dbReference type="Proteomes" id="UP000214720"/>
    </source>
</evidence>
<dbReference type="GO" id="GO:0006313">
    <property type="term" value="P:DNA transposition"/>
    <property type="evidence" value="ECO:0007669"/>
    <property type="project" value="InterPro"/>
</dbReference>
<dbReference type="InterPro" id="IPR002514">
    <property type="entry name" value="Transposase_8"/>
</dbReference>
<organism evidence="2 3">
    <name type="scientific">Caballeronia sordidicola</name>
    <name type="common">Burkholderia sordidicola</name>
    <dbReference type="NCBI Taxonomy" id="196367"/>
    <lineage>
        <taxon>Bacteria</taxon>
        <taxon>Pseudomonadati</taxon>
        <taxon>Pseudomonadota</taxon>
        <taxon>Betaproteobacteria</taxon>
        <taxon>Burkholderiales</taxon>
        <taxon>Burkholderiaceae</taxon>
        <taxon>Caballeronia</taxon>
    </lineage>
</organism>
<name>A0A226XBY8_CABSO</name>
<protein>
    <submittedName>
        <fullName evidence="2">Mobile element protein</fullName>
    </submittedName>
</protein>
<dbReference type="GO" id="GO:0004803">
    <property type="term" value="F:transposase activity"/>
    <property type="evidence" value="ECO:0007669"/>
    <property type="project" value="InterPro"/>
</dbReference>
<proteinExistence type="predicted"/>
<reference evidence="3" key="1">
    <citation type="submission" date="2017-01" db="EMBL/GenBank/DDBJ databases">
        <title>Genome Analysis of Deinococcus marmoris KOPRI26562.</title>
        <authorList>
            <person name="Kim J.H."/>
            <person name="Oh H.-M."/>
        </authorList>
    </citation>
    <scope>NUCLEOTIDE SEQUENCE [LARGE SCALE GENOMIC DNA]</scope>
    <source>
        <strain evidence="3">PAMC 26633</strain>
    </source>
</reference>
<dbReference type="PANTHER" id="PTHR33215">
    <property type="entry name" value="PROTEIN DISTAL ANTENNA"/>
    <property type="match status" value="1"/>
</dbReference>
<dbReference type="AlphaFoldDB" id="A0A226XBY8"/>
<keyword evidence="1" id="KW-0175">Coiled coil</keyword>
<dbReference type="SUPFAM" id="SSF46689">
    <property type="entry name" value="Homeodomain-like"/>
    <property type="match status" value="1"/>
</dbReference>
<dbReference type="Gene3D" id="1.10.10.60">
    <property type="entry name" value="Homeodomain-like"/>
    <property type="match status" value="1"/>
</dbReference>
<dbReference type="Proteomes" id="UP000214720">
    <property type="component" value="Unassembled WGS sequence"/>
</dbReference>
<dbReference type="InterPro" id="IPR009057">
    <property type="entry name" value="Homeodomain-like_sf"/>
</dbReference>
<dbReference type="InterPro" id="IPR051839">
    <property type="entry name" value="RD_transcriptional_regulator"/>
</dbReference>
<evidence type="ECO:0000313" key="2">
    <source>
        <dbReference type="EMBL" id="OXC80477.1"/>
    </source>
</evidence>
<dbReference type="Pfam" id="PF01527">
    <property type="entry name" value="HTH_Tnp_1"/>
    <property type="match status" value="1"/>
</dbReference>
<evidence type="ECO:0000256" key="1">
    <source>
        <dbReference type="SAM" id="Coils"/>
    </source>
</evidence>
<dbReference type="GO" id="GO:0003677">
    <property type="term" value="F:DNA binding"/>
    <property type="evidence" value="ECO:0007669"/>
    <property type="project" value="InterPro"/>
</dbReference>
<sequence length="104" mass="11759">MEEAMKSGPNRKYTAEFRAAAVEQVIVGRRGLREVARSLEMSDKTLANWVGNTRKGKALVKRALRPPVTDLEAENARLKQENARLRMEKEILKKAAAYFAKESL</sequence>
<dbReference type="EMBL" id="MTHB01000014">
    <property type="protein sequence ID" value="OXC80477.1"/>
    <property type="molecule type" value="Genomic_DNA"/>
</dbReference>
<feature type="coiled-coil region" evidence="1">
    <location>
        <begin position="68"/>
        <end position="95"/>
    </location>
</feature>
<comment type="caution">
    <text evidence="2">The sequence shown here is derived from an EMBL/GenBank/DDBJ whole genome shotgun (WGS) entry which is preliminary data.</text>
</comment>